<dbReference type="AlphaFoldDB" id="A0A2T5G4P2"/>
<name>A0A2T5G4P2_9BACL</name>
<feature type="transmembrane region" description="Helical" evidence="8">
    <location>
        <begin position="333"/>
        <end position="350"/>
    </location>
</feature>
<dbReference type="PANTHER" id="PTHR30472">
    <property type="entry name" value="FERRIC ENTEROBACTIN TRANSPORT SYSTEM PERMEASE PROTEIN"/>
    <property type="match status" value="1"/>
</dbReference>
<sequence length="388" mass="41332">MQLEKGGPGGRAPLPSLLYRGAGEAGEPEDGGKREMVTEPWTIGRRYRGYIRAKWAVIFATLLATILLMLYAVVAGSANLSVADVVRTLLGKGDARMNVIIWNIRLPRVLAAVVAGMGLSVAGAVAQSVLRNPLASPFTLGITQGAAFGAAVAIFFLGAGGVRNMEHVFINNPYVVVISAFTGALATTLVVIFLAKMFRATPEALVLSGVALSSLFQAGTMLIQYFADDVTVASIVFWTFGDIGRATWRDLGIMTVVVLAATLYFMHNRWNYNALDSGEETAKALGVDVERVRLSGMFVTALVTAVIVAFLGIIGFIGLIGPHIMRRLIGGDHRYLIPASTVFGGFILLASDTVGRVILSPVILPVGIVTSALGAPVFLYVLMRGYRR</sequence>
<keyword evidence="4" id="KW-1003">Cell membrane</keyword>
<dbReference type="InterPro" id="IPR000522">
    <property type="entry name" value="ABC_transptr_permease_BtuC"/>
</dbReference>
<feature type="transmembrane region" description="Helical" evidence="8">
    <location>
        <begin position="142"/>
        <end position="162"/>
    </location>
</feature>
<keyword evidence="3" id="KW-0813">Transport</keyword>
<keyword evidence="5 8" id="KW-0812">Transmembrane</keyword>
<feature type="transmembrane region" description="Helical" evidence="8">
    <location>
        <begin position="109"/>
        <end position="130"/>
    </location>
</feature>
<evidence type="ECO:0000313" key="10">
    <source>
        <dbReference type="Proteomes" id="UP000244016"/>
    </source>
</evidence>
<proteinExistence type="inferred from homology"/>
<dbReference type="InterPro" id="IPR037294">
    <property type="entry name" value="ABC_BtuC-like"/>
</dbReference>
<evidence type="ECO:0000256" key="3">
    <source>
        <dbReference type="ARBA" id="ARBA00022448"/>
    </source>
</evidence>
<evidence type="ECO:0000313" key="9">
    <source>
        <dbReference type="EMBL" id="PTQ51154.1"/>
    </source>
</evidence>
<dbReference type="GO" id="GO:0005886">
    <property type="term" value="C:plasma membrane"/>
    <property type="evidence" value="ECO:0007669"/>
    <property type="project" value="UniProtKB-SubCell"/>
</dbReference>
<dbReference type="CDD" id="cd06550">
    <property type="entry name" value="TM_ABC_iron-siderophores_like"/>
    <property type="match status" value="1"/>
</dbReference>
<evidence type="ECO:0000256" key="4">
    <source>
        <dbReference type="ARBA" id="ARBA00022475"/>
    </source>
</evidence>
<dbReference type="EMBL" id="PEBW01000007">
    <property type="protein sequence ID" value="PTQ51154.1"/>
    <property type="molecule type" value="Genomic_DNA"/>
</dbReference>
<feature type="transmembrane region" description="Helical" evidence="8">
    <location>
        <begin position="55"/>
        <end position="74"/>
    </location>
</feature>
<feature type="transmembrane region" description="Helical" evidence="8">
    <location>
        <begin position="174"/>
        <end position="198"/>
    </location>
</feature>
<comment type="caution">
    <text evidence="9">The sequence shown here is derived from an EMBL/GenBank/DDBJ whole genome shotgun (WGS) entry which is preliminary data.</text>
</comment>
<evidence type="ECO:0000256" key="1">
    <source>
        <dbReference type="ARBA" id="ARBA00004651"/>
    </source>
</evidence>
<dbReference type="Gene3D" id="1.10.3470.10">
    <property type="entry name" value="ABC transporter involved in vitamin B12 uptake, BtuC"/>
    <property type="match status" value="1"/>
</dbReference>
<organism evidence="9 10">
    <name type="scientific">Brockia lithotrophica</name>
    <dbReference type="NCBI Taxonomy" id="933949"/>
    <lineage>
        <taxon>Bacteria</taxon>
        <taxon>Bacillati</taxon>
        <taxon>Bacillota</taxon>
        <taxon>Bacilli</taxon>
        <taxon>Bacillales</taxon>
        <taxon>Bacillales Family X. Incertae Sedis</taxon>
        <taxon>Brockia</taxon>
    </lineage>
</organism>
<feature type="transmembrane region" description="Helical" evidence="8">
    <location>
        <begin position="248"/>
        <end position="266"/>
    </location>
</feature>
<feature type="transmembrane region" description="Helical" evidence="8">
    <location>
        <begin position="297"/>
        <end position="321"/>
    </location>
</feature>
<evidence type="ECO:0000256" key="2">
    <source>
        <dbReference type="ARBA" id="ARBA00007935"/>
    </source>
</evidence>
<accession>A0A2T5G4P2</accession>
<gene>
    <name evidence="9" type="ORF">BLITH_0584</name>
</gene>
<evidence type="ECO:0000256" key="8">
    <source>
        <dbReference type="SAM" id="Phobius"/>
    </source>
</evidence>
<comment type="subcellular location">
    <subcellularLocation>
        <location evidence="1">Cell membrane</location>
        <topology evidence="1">Multi-pass membrane protein</topology>
    </subcellularLocation>
</comment>
<dbReference type="GO" id="GO:0022857">
    <property type="term" value="F:transmembrane transporter activity"/>
    <property type="evidence" value="ECO:0007669"/>
    <property type="project" value="InterPro"/>
</dbReference>
<feature type="transmembrane region" description="Helical" evidence="8">
    <location>
        <begin position="204"/>
        <end position="227"/>
    </location>
</feature>
<keyword evidence="6 8" id="KW-1133">Transmembrane helix</keyword>
<dbReference type="Pfam" id="PF01032">
    <property type="entry name" value="FecCD"/>
    <property type="match status" value="1"/>
</dbReference>
<reference evidence="9 10" key="1">
    <citation type="submission" date="2017-08" db="EMBL/GenBank/DDBJ databases">
        <title>Burning lignite coal seam in the remote Altai Mountains harbors a hydrogen-driven thermophilic microbial community.</title>
        <authorList>
            <person name="Kadnikov V.V."/>
            <person name="Mardanov A.V."/>
            <person name="Ivasenko D."/>
            <person name="Beletsky A.V."/>
            <person name="Karnachuk O.V."/>
            <person name="Ravin N.V."/>
        </authorList>
    </citation>
    <scope>NUCLEOTIDE SEQUENCE [LARGE SCALE GENOMIC DNA]</scope>
    <source>
        <strain evidence="9">AL31</strain>
    </source>
</reference>
<comment type="similarity">
    <text evidence="2">Belongs to the binding-protein-dependent transport system permease family. FecCD subfamily.</text>
</comment>
<dbReference type="Proteomes" id="UP000244016">
    <property type="component" value="Unassembled WGS sequence"/>
</dbReference>
<feature type="transmembrane region" description="Helical" evidence="8">
    <location>
        <begin position="362"/>
        <end position="382"/>
    </location>
</feature>
<keyword evidence="7 8" id="KW-0472">Membrane</keyword>
<evidence type="ECO:0000256" key="7">
    <source>
        <dbReference type="ARBA" id="ARBA00023136"/>
    </source>
</evidence>
<evidence type="ECO:0000256" key="6">
    <source>
        <dbReference type="ARBA" id="ARBA00022989"/>
    </source>
</evidence>
<dbReference type="GO" id="GO:0033214">
    <property type="term" value="P:siderophore-iron import into cell"/>
    <property type="evidence" value="ECO:0007669"/>
    <property type="project" value="TreeGrafter"/>
</dbReference>
<protein>
    <submittedName>
        <fullName evidence="9">Iron(III) dicitrate transport system permease protein</fullName>
    </submittedName>
</protein>
<dbReference type="SUPFAM" id="SSF81345">
    <property type="entry name" value="ABC transporter involved in vitamin B12 uptake, BtuC"/>
    <property type="match status" value="1"/>
</dbReference>
<evidence type="ECO:0000256" key="5">
    <source>
        <dbReference type="ARBA" id="ARBA00022692"/>
    </source>
</evidence>
<dbReference type="FunFam" id="1.10.3470.10:FF:000001">
    <property type="entry name" value="Vitamin B12 ABC transporter permease BtuC"/>
    <property type="match status" value="1"/>
</dbReference>
<dbReference type="PANTHER" id="PTHR30472:SF25">
    <property type="entry name" value="ABC TRANSPORTER PERMEASE PROTEIN MJ0876-RELATED"/>
    <property type="match status" value="1"/>
</dbReference>